<dbReference type="RefSeq" id="WP_088384195.1">
    <property type="nucleotide sequence ID" value="NZ_NIOF01000002.1"/>
</dbReference>
<feature type="compositionally biased region" description="Basic and acidic residues" evidence="1">
    <location>
        <begin position="101"/>
        <end position="118"/>
    </location>
</feature>
<evidence type="ECO:0000313" key="3">
    <source>
        <dbReference type="Proteomes" id="UP000197468"/>
    </source>
</evidence>
<feature type="region of interest" description="Disordered" evidence="1">
    <location>
        <begin position="1"/>
        <end position="118"/>
    </location>
</feature>
<evidence type="ECO:0000256" key="1">
    <source>
        <dbReference type="SAM" id="MobiDB-lite"/>
    </source>
</evidence>
<proteinExistence type="predicted"/>
<sequence>MGSTTDRKTDGKADRPTPAPRRMLDKAPVSPGSKRSKDSASGSDNDAQLPHERDQSTGADSTGGMGTGAAGQQQREVIGQAHDDLKQGQVDTDLRATPGLDAERRDRLVKNAGNRDRK</sequence>
<accession>A0A246JI47</accession>
<comment type="caution">
    <text evidence="2">The sequence shown here is derived from an EMBL/GenBank/DDBJ whole genome shotgun (WGS) entry which is preliminary data.</text>
</comment>
<evidence type="ECO:0000313" key="2">
    <source>
        <dbReference type="EMBL" id="OWQ92200.1"/>
    </source>
</evidence>
<dbReference type="Proteomes" id="UP000197468">
    <property type="component" value="Unassembled WGS sequence"/>
</dbReference>
<organism evidence="2 3">
    <name type="scientific">Roseateles aquatilis</name>
    <dbReference type="NCBI Taxonomy" id="431061"/>
    <lineage>
        <taxon>Bacteria</taxon>
        <taxon>Pseudomonadati</taxon>
        <taxon>Pseudomonadota</taxon>
        <taxon>Betaproteobacteria</taxon>
        <taxon>Burkholderiales</taxon>
        <taxon>Sphaerotilaceae</taxon>
        <taxon>Roseateles</taxon>
    </lineage>
</organism>
<name>A0A246JI47_9BURK</name>
<keyword evidence="3" id="KW-1185">Reference proteome</keyword>
<feature type="compositionally biased region" description="Basic and acidic residues" evidence="1">
    <location>
        <begin position="1"/>
        <end position="15"/>
    </location>
</feature>
<reference evidence="2 3" key="1">
    <citation type="journal article" date="2008" name="Int. J. Syst. Evol. Microbiol.">
        <title>Description of Roseateles aquatilis sp. nov. and Roseateles terrae sp. nov., in the class Betaproteobacteria, and emended description of the genus Roseateles.</title>
        <authorList>
            <person name="Gomila M."/>
            <person name="Bowien B."/>
            <person name="Falsen E."/>
            <person name="Moore E.R."/>
            <person name="Lalucat J."/>
        </authorList>
    </citation>
    <scope>NUCLEOTIDE SEQUENCE [LARGE SCALE GENOMIC DNA]</scope>
    <source>
        <strain evidence="2 3">CCUG 48205</strain>
    </source>
</reference>
<dbReference type="EMBL" id="NIOF01000002">
    <property type="protein sequence ID" value="OWQ92200.1"/>
    <property type="molecule type" value="Genomic_DNA"/>
</dbReference>
<dbReference type="AlphaFoldDB" id="A0A246JI47"/>
<protein>
    <submittedName>
        <fullName evidence="2">Uncharacterized protein</fullName>
    </submittedName>
</protein>
<dbReference type="OrthoDB" id="8926376at2"/>
<gene>
    <name evidence="2" type="ORF">CDN99_07620</name>
</gene>